<feature type="chain" id="PRO_5039609135" evidence="1">
    <location>
        <begin position="22"/>
        <end position="353"/>
    </location>
</feature>
<gene>
    <name evidence="3" type="ORF">CLHOM_09180</name>
</gene>
<comment type="caution">
    <text evidence="3">The sequence shown here is derived from an EMBL/GenBank/DDBJ whole genome shotgun (WGS) entry which is preliminary data.</text>
</comment>
<accession>A0A0L6ZCT2</accession>
<dbReference type="Pfam" id="PF10646">
    <property type="entry name" value="Germane"/>
    <property type="match status" value="1"/>
</dbReference>
<reference evidence="4" key="1">
    <citation type="submission" date="2015-08" db="EMBL/GenBank/DDBJ databases">
        <title>Genome sequence of the strict anaerobe Clostridium homopropionicum LuHBu1 (DSM 5847T).</title>
        <authorList>
            <person name="Poehlein A."/>
            <person name="Beck M."/>
            <person name="Schiel-Bengelsdorf B."/>
            <person name="Bengelsdorf F.R."/>
            <person name="Daniel R."/>
            <person name="Duerre P."/>
        </authorList>
    </citation>
    <scope>NUCLEOTIDE SEQUENCE [LARGE SCALE GENOMIC DNA]</scope>
    <source>
        <strain evidence="4">DSM 5847</strain>
    </source>
</reference>
<keyword evidence="1" id="KW-0732">Signal</keyword>
<evidence type="ECO:0000256" key="1">
    <source>
        <dbReference type="SAM" id="SignalP"/>
    </source>
</evidence>
<dbReference type="Proteomes" id="UP000037043">
    <property type="component" value="Unassembled WGS sequence"/>
</dbReference>
<dbReference type="STRING" id="36844.SAMN04488501_10382"/>
<sequence length="353" mass="39811">MKKLMLLIFIPFISIFTSCNSTKTPSQNNIPSTEVKNYKISDYYPFKENIKMSYIGKGNEYASQDILFDFIKGDVAQVRIINPGTTSIKVLQNKNGELSLITSRGEFYYKDDMTDLANKTSEREIILKEPLTAGTTWEISKGIKRSITNTSSKVSTPYGDFNALEITTEGSDYKIKDYYALNVGLIKSIFTSNNSEVSSSLEKIDTNAFLTENIKLFFPRIMTNDIKEVFTNVNANLRTNEEIKDTFEKYFKTPPKENLSPLISKNTKLNKLYLNTAEKKVYADFSKELLEEMNTGSSMELSIINSITNTLGTYYNTDKVYITVNNSPYSSGHIALDKGEAFTVDTSGAEEAK</sequence>
<name>A0A0L6ZCT2_9CLOT</name>
<dbReference type="PATRIC" id="fig|1121318.3.peg.923"/>
<feature type="domain" description="GerMN" evidence="2">
    <location>
        <begin position="243"/>
        <end position="333"/>
    </location>
</feature>
<proteinExistence type="predicted"/>
<evidence type="ECO:0000259" key="2">
    <source>
        <dbReference type="SMART" id="SM00909"/>
    </source>
</evidence>
<dbReference type="SMART" id="SM00909">
    <property type="entry name" value="Germane"/>
    <property type="match status" value="1"/>
</dbReference>
<evidence type="ECO:0000313" key="3">
    <source>
        <dbReference type="EMBL" id="KOA20776.1"/>
    </source>
</evidence>
<dbReference type="AlphaFoldDB" id="A0A0L6ZCT2"/>
<dbReference type="PROSITE" id="PS51257">
    <property type="entry name" value="PROKAR_LIPOPROTEIN"/>
    <property type="match status" value="1"/>
</dbReference>
<dbReference type="EMBL" id="LHUR01000012">
    <property type="protein sequence ID" value="KOA20776.1"/>
    <property type="molecule type" value="Genomic_DNA"/>
</dbReference>
<protein>
    <submittedName>
        <fullName evidence="3">Sporulation and spore germination</fullName>
    </submittedName>
</protein>
<evidence type="ECO:0000313" key="4">
    <source>
        <dbReference type="Proteomes" id="UP000037043"/>
    </source>
</evidence>
<dbReference type="InterPro" id="IPR019606">
    <property type="entry name" value="GerMN"/>
</dbReference>
<feature type="signal peptide" evidence="1">
    <location>
        <begin position="1"/>
        <end position="21"/>
    </location>
</feature>
<keyword evidence="4" id="KW-1185">Reference proteome</keyword>
<dbReference type="RefSeq" id="WP_052220500.1">
    <property type="nucleotide sequence ID" value="NZ_LHUR01000012.1"/>
</dbReference>
<organism evidence="3 4">
    <name type="scientific">Clostridium homopropionicum DSM 5847</name>
    <dbReference type="NCBI Taxonomy" id="1121318"/>
    <lineage>
        <taxon>Bacteria</taxon>
        <taxon>Bacillati</taxon>
        <taxon>Bacillota</taxon>
        <taxon>Clostridia</taxon>
        <taxon>Eubacteriales</taxon>
        <taxon>Clostridiaceae</taxon>
        <taxon>Clostridium</taxon>
    </lineage>
</organism>